<dbReference type="GeneID" id="301338786"/>
<proteinExistence type="predicted"/>
<dbReference type="AlphaFoldDB" id="A0AA50KGK1"/>
<evidence type="ECO:0000313" key="1">
    <source>
        <dbReference type="EMBL" id="WMB74231.1"/>
    </source>
</evidence>
<protein>
    <submittedName>
        <fullName evidence="1">Uncharacterized protein</fullName>
    </submittedName>
</protein>
<gene>
    <name evidence="1" type="ORF">RA178_06340</name>
</gene>
<organism evidence="1">
    <name type="scientific">Shewanella oncorhynchi</name>
    <dbReference type="NCBI Taxonomy" id="2726434"/>
    <lineage>
        <taxon>Bacteria</taxon>
        <taxon>Pseudomonadati</taxon>
        <taxon>Pseudomonadota</taxon>
        <taxon>Gammaproteobacteria</taxon>
        <taxon>Alteromonadales</taxon>
        <taxon>Shewanellaceae</taxon>
        <taxon>Shewanella</taxon>
    </lineage>
</organism>
<dbReference type="Proteomes" id="UP001236800">
    <property type="component" value="Chromosome"/>
</dbReference>
<dbReference type="KEGG" id="sog:RA178_06340"/>
<accession>A0AA50KGK1</accession>
<name>A0AA50KGK1_9GAMM</name>
<dbReference type="EMBL" id="CP132914">
    <property type="protein sequence ID" value="WMB74231.1"/>
    <property type="molecule type" value="Genomic_DNA"/>
</dbReference>
<reference evidence="1" key="1">
    <citation type="submission" date="2023-08" db="EMBL/GenBank/DDBJ databases">
        <title>Complete genome sequence of Shewanella oncorhynchi Z-P2, a siderophore putrebactin-producing bacterium.</title>
        <authorList>
            <person name="Zhang Y."/>
        </authorList>
    </citation>
    <scope>NUCLEOTIDE SEQUENCE</scope>
    <source>
        <strain evidence="1">Z-P2</strain>
    </source>
</reference>
<sequence length="125" mass="14637">MSIQRATYNIEIYRGDTPKFSYQLISVDQETGEEVPVDITRHILTGQVRRNSETDTVWYEFPLVKSDPTQGKFYWQITKADSENLLPTNSKESDNAVYDIQIEFEENVFTFVKGSFKITRDITRR</sequence>
<dbReference type="RefSeq" id="WP_306684967.1">
    <property type="nucleotide sequence ID" value="NZ_CP132914.1"/>
</dbReference>